<dbReference type="PANTHER" id="PTHR33430:SF7">
    <property type="entry name" value="OS07G0240400 PROTEIN"/>
    <property type="match status" value="1"/>
</dbReference>
<gene>
    <name evidence="3" type="ORF">ZIOFF_058670</name>
</gene>
<keyword evidence="2" id="KW-0812">Transmembrane</keyword>
<comment type="caution">
    <text evidence="3">The sequence shown here is derived from an EMBL/GenBank/DDBJ whole genome shotgun (WGS) entry which is preliminary data.</text>
</comment>
<protein>
    <recommendedName>
        <fullName evidence="5">Maternal effect embryo arrest 60</fullName>
    </recommendedName>
</protein>
<keyword evidence="2" id="KW-0472">Membrane</keyword>
<feature type="transmembrane region" description="Helical" evidence="2">
    <location>
        <begin position="36"/>
        <end position="54"/>
    </location>
</feature>
<evidence type="ECO:0008006" key="5">
    <source>
        <dbReference type="Google" id="ProtNLM"/>
    </source>
</evidence>
<name>A0A8J5KM50_ZINOF</name>
<evidence type="ECO:0000256" key="2">
    <source>
        <dbReference type="SAM" id="Phobius"/>
    </source>
</evidence>
<sequence length="195" mass="20877">MDGEEDCDLRPDHHFRGLEPESTGGGTSIHITALDGIVNVNSLFTLAVFIGLAWNPSRYPDGGLPDSDCVASNRVAEDLVSFHVFSFSAFLFSSLVALCLKQAIRIVRPHGRTARVNKALLRGGILSSAVGSVLGCGFLTLALVNMVQIKLGRLDCSGAAVGAIVPIVTLIPIAMLIYSGIVFYAFTRRSHHGRR</sequence>
<feature type="transmembrane region" description="Helical" evidence="2">
    <location>
        <begin position="120"/>
        <end position="144"/>
    </location>
</feature>
<evidence type="ECO:0000256" key="1">
    <source>
        <dbReference type="SAM" id="MobiDB-lite"/>
    </source>
</evidence>
<reference evidence="3 4" key="1">
    <citation type="submission" date="2020-08" db="EMBL/GenBank/DDBJ databases">
        <title>Plant Genome Project.</title>
        <authorList>
            <person name="Zhang R.-G."/>
        </authorList>
    </citation>
    <scope>NUCLEOTIDE SEQUENCE [LARGE SCALE GENOMIC DNA]</scope>
    <source>
        <tissue evidence="3">Rhizome</tissue>
    </source>
</reference>
<dbReference type="AlphaFoldDB" id="A0A8J5KM50"/>
<evidence type="ECO:0000313" key="3">
    <source>
        <dbReference type="EMBL" id="KAG6482043.1"/>
    </source>
</evidence>
<evidence type="ECO:0000313" key="4">
    <source>
        <dbReference type="Proteomes" id="UP000734854"/>
    </source>
</evidence>
<feature type="region of interest" description="Disordered" evidence="1">
    <location>
        <begin position="1"/>
        <end position="24"/>
    </location>
</feature>
<keyword evidence="2" id="KW-1133">Transmembrane helix</keyword>
<feature type="compositionally biased region" description="Basic and acidic residues" evidence="1">
    <location>
        <begin position="8"/>
        <end position="19"/>
    </location>
</feature>
<keyword evidence="4" id="KW-1185">Reference proteome</keyword>
<dbReference type="OrthoDB" id="666653at2759"/>
<feature type="transmembrane region" description="Helical" evidence="2">
    <location>
        <begin position="80"/>
        <end position="100"/>
    </location>
</feature>
<feature type="transmembrane region" description="Helical" evidence="2">
    <location>
        <begin position="164"/>
        <end position="186"/>
    </location>
</feature>
<organism evidence="3 4">
    <name type="scientific">Zingiber officinale</name>
    <name type="common">Ginger</name>
    <name type="synonym">Amomum zingiber</name>
    <dbReference type="NCBI Taxonomy" id="94328"/>
    <lineage>
        <taxon>Eukaryota</taxon>
        <taxon>Viridiplantae</taxon>
        <taxon>Streptophyta</taxon>
        <taxon>Embryophyta</taxon>
        <taxon>Tracheophyta</taxon>
        <taxon>Spermatophyta</taxon>
        <taxon>Magnoliopsida</taxon>
        <taxon>Liliopsida</taxon>
        <taxon>Zingiberales</taxon>
        <taxon>Zingiberaceae</taxon>
        <taxon>Zingiber</taxon>
    </lineage>
</organism>
<proteinExistence type="predicted"/>
<dbReference type="Proteomes" id="UP000734854">
    <property type="component" value="Unassembled WGS sequence"/>
</dbReference>
<accession>A0A8J5KM50</accession>
<dbReference type="PANTHER" id="PTHR33430">
    <property type="entry name" value="MATERNAL EFFECT EMBRYO ARREST PROTEIN"/>
    <property type="match status" value="1"/>
</dbReference>
<dbReference type="EMBL" id="JACMSC010000016">
    <property type="protein sequence ID" value="KAG6482043.1"/>
    <property type="molecule type" value="Genomic_DNA"/>
</dbReference>